<dbReference type="Proteomes" id="UP001305521">
    <property type="component" value="Chromosome"/>
</dbReference>
<proteinExistence type="predicted"/>
<keyword evidence="2" id="KW-1185">Reference proteome</keyword>
<dbReference type="RefSeq" id="WP_318647082.1">
    <property type="nucleotide sequence ID" value="NZ_CP137852.1"/>
</dbReference>
<evidence type="ECO:0000313" key="1">
    <source>
        <dbReference type="EMBL" id="WPB83100.1"/>
    </source>
</evidence>
<sequence length="83" mass="9170">MKGLDGMLRRLDRLEAATPEVLAPRPSWVPDAPVAAWPASVWRDLARWVAELRANGVKRPLAWMRTAELVAARDHLAAMEGGT</sequence>
<reference evidence="1 2" key="1">
    <citation type="submission" date="2023-11" db="EMBL/GenBank/DDBJ databases">
        <title>Arctic aerobic anoxygenic photoheterotroph Sediminicoccus rosea KRV36 adapts its photosynthesis to long days of polar summer.</title>
        <authorList>
            <person name="Tomasch J."/>
            <person name="Kopejtka K."/>
            <person name="Bily T."/>
            <person name="Gardiner A.T."/>
            <person name="Gardian Z."/>
            <person name="Shivaramu S."/>
            <person name="Koblizek M."/>
            <person name="Engelhardt F."/>
            <person name="Kaftan D."/>
        </authorList>
    </citation>
    <scope>NUCLEOTIDE SEQUENCE [LARGE SCALE GENOMIC DNA]</scope>
    <source>
        <strain evidence="1 2">R-30</strain>
    </source>
</reference>
<gene>
    <name evidence="1" type="ORF">R9Z33_13395</name>
</gene>
<name>A0ABZ0PBM2_9PROT</name>
<dbReference type="EMBL" id="CP137852">
    <property type="protein sequence ID" value="WPB83100.1"/>
    <property type="molecule type" value="Genomic_DNA"/>
</dbReference>
<organism evidence="1 2">
    <name type="scientific">Sediminicoccus rosea</name>
    <dbReference type="NCBI Taxonomy" id="1225128"/>
    <lineage>
        <taxon>Bacteria</taxon>
        <taxon>Pseudomonadati</taxon>
        <taxon>Pseudomonadota</taxon>
        <taxon>Alphaproteobacteria</taxon>
        <taxon>Acetobacterales</taxon>
        <taxon>Roseomonadaceae</taxon>
        <taxon>Sediminicoccus</taxon>
    </lineage>
</organism>
<accession>A0ABZ0PBM2</accession>
<protein>
    <submittedName>
        <fullName evidence="1">Uncharacterized protein</fullName>
    </submittedName>
</protein>
<evidence type="ECO:0000313" key="2">
    <source>
        <dbReference type="Proteomes" id="UP001305521"/>
    </source>
</evidence>